<dbReference type="Pfam" id="PF10734">
    <property type="entry name" value="DUF2523"/>
    <property type="match status" value="1"/>
</dbReference>
<keyword evidence="1" id="KW-1133">Transmembrane helix</keyword>
<gene>
    <name evidence="2" type="ORF">ABRQ07_02030</name>
</gene>
<evidence type="ECO:0000313" key="2">
    <source>
        <dbReference type="EMBL" id="MEQ9936394.1"/>
    </source>
</evidence>
<protein>
    <submittedName>
        <fullName evidence="2">DUF2523 family protein</fullName>
    </submittedName>
</protein>
<organism evidence="2 3">
    <name type="scientific">Pectobacterium polonicum</name>
    <dbReference type="NCBI Taxonomy" id="2485124"/>
    <lineage>
        <taxon>Bacteria</taxon>
        <taxon>Pseudomonadati</taxon>
        <taxon>Pseudomonadota</taxon>
        <taxon>Gammaproteobacteria</taxon>
        <taxon>Enterobacterales</taxon>
        <taxon>Pectobacteriaceae</taxon>
        <taxon>Pectobacterium</taxon>
    </lineage>
</organism>
<dbReference type="Proteomes" id="UP001463408">
    <property type="component" value="Unassembled WGS sequence"/>
</dbReference>
<feature type="transmembrane region" description="Helical" evidence="1">
    <location>
        <begin position="66"/>
        <end position="90"/>
    </location>
</feature>
<keyword evidence="1" id="KW-0812">Transmembrane</keyword>
<comment type="caution">
    <text evidence="2">The sequence shown here is derived from an EMBL/GenBank/DDBJ whole genome shotgun (WGS) entry which is preliminary data.</text>
</comment>
<sequence>MEGLIMLAALYAGLGFLLRSVVMKFGIMFGLFFVVQEFVPVLLSLINVSPLPLVELFSQLPDSVWYFLNLFQVPTGIALMVSAIVTRFIIRRIPLIG</sequence>
<evidence type="ECO:0000256" key="1">
    <source>
        <dbReference type="SAM" id="Phobius"/>
    </source>
</evidence>
<name>A0ABV1P5F8_9GAMM</name>
<proteinExistence type="predicted"/>
<keyword evidence="1" id="KW-0472">Membrane</keyword>
<accession>A0ABV1P5F8</accession>
<keyword evidence="3" id="KW-1185">Reference proteome</keyword>
<evidence type="ECO:0000313" key="3">
    <source>
        <dbReference type="Proteomes" id="UP001463408"/>
    </source>
</evidence>
<feature type="transmembrane region" description="Helical" evidence="1">
    <location>
        <begin position="29"/>
        <end position="46"/>
    </location>
</feature>
<dbReference type="InterPro" id="IPR019670">
    <property type="entry name" value="DUF2523"/>
</dbReference>
<dbReference type="EMBL" id="JBEHEF010000002">
    <property type="protein sequence ID" value="MEQ9936394.1"/>
    <property type="molecule type" value="Genomic_DNA"/>
</dbReference>
<feature type="transmembrane region" description="Helical" evidence="1">
    <location>
        <begin position="6"/>
        <end position="22"/>
    </location>
</feature>
<reference evidence="2 3" key="1">
    <citation type="submission" date="2024-06" db="EMBL/GenBank/DDBJ databases">
        <title>Pangenomics to understand the prophage dynamics in the radiating lineages of P. brasiliense.</title>
        <authorList>
            <person name="Pardeshi L.A."/>
            <person name="Van Duivenbode I."/>
            <person name="Jonkheer E.M."/>
            <person name="Pel M.J.C."/>
            <person name="Kupczok A."/>
            <person name="De Ridder D."/>
            <person name="Smit S."/>
            <person name="Van Der Lee T.J."/>
        </authorList>
    </citation>
    <scope>NUCLEOTIDE SEQUENCE [LARGE SCALE GENOMIC DNA]</scope>
    <source>
        <strain evidence="2 3">PD 8607</strain>
    </source>
</reference>